<evidence type="ECO:0000256" key="1">
    <source>
        <dbReference type="SAM" id="MobiDB-lite"/>
    </source>
</evidence>
<evidence type="ECO:0000313" key="2">
    <source>
        <dbReference type="EMBL" id="ORX69120.1"/>
    </source>
</evidence>
<accession>A0A1Y1W6F0</accession>
<keyword evidence="3" id="KW-1185">Reference proteome</keyword>
<dbReference type="AlphaFoldDB" id="A0A1Y1W6F0"/>
<reference evidence="2 3" key="1">
    <citation type="submission" date="2016-07" db="EMBL/GenBank/DDBJ databases">
        <title>Pervasive Adenine N6-methylation of Active Genes in Fungi.</title>
        <authorList>
            <consortium name="DOE Joint Genome Institute"/>
            <person name="Mondo S.J."/>
            <person name="Dannebaum R.O."/>
            <person name="Kuo R.C."/>
            <person name="Labutti K."/>
            <person name="Haridas S."/>
            <person name="Kuo A."/>
            <person name="Salamov A."/>
            <person name="Ahrendt S.R."/>
            <person name="Lipzen A."/>
            <person name="Sullivan W."/>
            <person name="Andreopoulos W.B."/>
            <person name="Clum A."/>
            <person name="Lindquist E."/>
            <person name="Daum C."/>
            <person name="Ramamoorthy G.K."/>
            <person name="Gryganskyi A."/>
            <person name="Culley D."/>
            <person name="Magnuson J.K."/>
            <person name="James T.Y."/>
            <person name="O'Malley M.A."/>
            <person name="Stajich J.E."/>
            <person name="Spatafora J.W."/>
            <person name="Visel A."/>
            <person name="Grigoriev I.V."/>
        </authorList>
    </citation>
    <scope>NUCLEOTIDE SEQUENCE [LARGE SCALE GENOMIC DNA]</scope>
    <source>
        <strain evidence="2 3">ATCC 12442</strain>
    </source>
</reference>
<name>A0A1Y1W6F0_9FUNG</name>
<gene>
    <name evidence="2" type="ORF">DL89DRAFT_268143</name>
</gene>
<feature type="region of interest" description="Disordered" evidence="1">
    <location>
        <begin position="23"/>
        <end position="42"/>
    </location>
</feature>
<feature type="region of interest" description="Disordered" evidence="1">
    <location>
        <begin position="287"/>
        <end position="338"/>
    </location>
</feature>
<evidence type="ECO:0000313" key="3">
    <source>
        <dbReference type="Proteomes" id="UP000193922"/>
    </source>
</evidence>
<dbReference type="Proteomes" id="UP000193922">
    <property type="component" value="Unassembled WGS sequence"/>
</dbReference>
<sequence>MAMYGVARNLQKREMRHMSMPIPCQGRQDPPANRTAKHSATAALRPSTMWKRRDSPPLSHLQRIEARVRILVATGALRVGARALVPVLTQLAMVVWSTLHSLGASTHVCYVAYAVAIMLLSLQGTLDMALYYIFDTHSDAASHASLPYYFFPQHSSIRHLPATASSQQFWCRRSSDRKHATPMRTSSSSNPHRSAYKHPLQSAHHRSFSLSPGYDSALRKFTFNADSLNMRRAHNRTSNAMQSDTLHGSEHMAWSHIDTSSALSMRAVDTISVSQYSTHQQASFLATPRMQMPGTRPMPVLTGWEEVDLEDAASSPTDRSQDYATPDGTPCPSASPPD</sequence>
<dbReference type="OrthoDB" id="5591985at2759"/>
<feature type="compositionally biased region" description="Polar residues" evidence="1">
    <location>
        <begin position="183"/>
        <end position="192"/>
    </location>
</feature>
<feature type="region of interest" description="Disordered" evidence="1">
    <location>
        <begin position="175"/>
        <end position="203"/>
    </location>
</feature>
<protein>
    <submittedName>
        <fullName evidence="2">Uncharacterized protein</fullName>
    </submittedName>
</protein>
<proteinExistence type="predicted"/>
<dbReference type="RefSeq" id="XP_040742852.1">
    <property type="nucleotide sequence ID" value="XM_040887806.1"/>
</dbReference>
<organism evidence="2 3">
    <name type="scientific">Linderina pennispora</name>
    <dbReference type="NCBI Taxonomy" id="61395"/>
    <lineage>
        <taxon>Eukaryota</taxon>
        <taxon>Fungi</taxon>
        <taxon>Fungi incertae sedis</taxon>
        <taxon>Zoopagomycota</taxon>
        <taxon>Kickxellomycotina</taxon>
        <taxon>Kickxellomycetes</taxon>
        <taxon>Kickxellales</taxon>
        <taxon>Kickxellaceae</taxon>
        <taxon>Linderina</taxon>
    </lineage>
</organism>
<comment type="caution">
    <text evidence="2">The sequence shown here is derived from an EMBL/GenBank/DDBJ whole genome shotgun (WGS) entry which is preliminary data.</text>
</comment>
<dbReference type="EMBL" id="MCFD01000008">
    <property type="protein sequence ID" value="ORX69120.1"/>
    <property type="molecule type" value="Genomic_DNA"/>
</dbReference>
<dbReference type="GeneID" id="63804454"/>